<sequence length="174" mass="19408">MAASQPTVTTGLRSARRTFRRILHPDMTPMVGLGFLLVTFFLLAADFVKPTVMQLTMPVKPTLDPNASICFGIDNSLSLILGKNGQVHYYRGGLRSYEAPELHTTHGGAAGLRRLLLEARQQEYGVIVLIKPGPDAKYRDLVDALDEINITDQKKYAVVDLSQRDYELLKQHNL</sequence>
<dbReference type="RefSeq" id="WP_244719641.1">
    <property type="nucleotide sequence ID" value="NZ_CP095049.1"/>
</dbReference>
<comment type="similarity">
    <text evidence="2 7">Belongs to the ExbD/TolR family.</text>
</comment>
<evidence type="ECO:0000256" key="4">
    <source>
        <dbReference type="ARBA" id="ARBA00022692"/>
    </source>
</evidence>
<keyword evidence="4 7" id="KW-0812">Transmembrane</keyword>
<dbReference type="Pfam" id="PF02472">
    <property type="entry name" value="ExbD"/>
    <property type="match status" value="1"/>
</dbReference>
<dbReference type="Proteomes" id="UP000831785">
    <property type="component" value="Chromosome"/>
</dbReference>
<keyword evidence="10" id="KW-1185">Reference proteome</keyword>
<keyword evidence="7" id="KW-0653">Protein transport</keyword>
<evidence type="ECO:0000256" key="2">
    <source>
        <dbReference type="ARBA" id="ARBA00005811"/>
    </source>
</evidence>
<evidence type="ECO:0000256" key="7">
    <source>
        <dbReference type="RuleBase" id="RU003879"/>
    </source>
</evidence>
<keyword evidence="6 8" id="KW-0472">Membrane</keyword>
<comment type="subcellular location">
    <subcellularLocation>
        <location evidence="1">Cell membrane</location>
        <topology evidence="1">Single-pass membrane protein</topology>
    </subcellularLocation>
    <subcellularLocation>
        <location evidence="7">Cell membrane</location>
        <topology evidence="7">Single-pass type II membrane protein</topology>
    </subcellularLocation>
</comment>
<organism evidence="9 10">
    <name type="scientific">Hymenobacter cellulosivorans</name>
    <dbReference type="NCBI Taxonomy" id="2932249"/>
    <lineage>
        <taxon>Bacteria</taxon>
        <taxon>Pseudomonadati</taxon>
        <taxon>Bacteroidota</taxon>
        <taxon>Cytophagia</taxon>
        <taxon>Cytophagales</taxon>
        <taxon>Hymenobacteraceae</taxon>
        <taxon>Hymenobacter</taxon>
    </lineage>
</organism>
<dbReference type="PANTHER" id="PTHR30558">
    <property type="entry name" value="EXBD MEMBRANE COMPONENT OF PMF-DRIVEN MACROMOLECULE IMPORT SYSTEM"/>
    <property type="match status" value="1"/>
</dbReference>
<keyword evidence="7" id="KW-0813">Transport</keyword>
<dbReference type="InterPro" id="IPR003400">
    <property type="entry name" value="ExbD"/>
</dbReference>
<evidence type="ECO:0000313" key="10">
    <source>
        <dbReference type="Proteomes" id="UP000831785"/>
    </source>
</evidence>
<name>A0ABY4FBL3_9BACT</name>
<gene>
    <name evidence="9" type="ORF">MUN80_03385</name>
</gene>
<protein>
    <submittedName>
        <fullName evidence="9">Biopolymer transporter ExbD</fullName>
    </submittedName>
</protein>
<dbReference type="PANTHER" id="PTHR30558:SF3">
    <property type="entry name" value="BIOPOLYMER TRANSPORT PROTEIN EXBD-RELATED"/>
    <property type="match status" value="1"/>
</dbReference>
<keyword evidence="3" id="KW-1003">Cell membrane</keyword>
<evidence type="ECO:0000256" key="3">
    <source>
        <dbReference type="ARBA" id="ARBA00022475"/>
    </source>
</evidence>
<evidence type="ECO:0000256" key="1">
    <source>
        <dbReference type="ARBA" id="ARBA00004162"/>
    </source>
</evidence>
<evidence type="ECO:0000256" key="5">
    <source>
        <dbReference type="ARBA" id="ARBA00022989"/>
    </source>
</evidence>
<evidence type="ECO:0000256" key="8">
    <source>
        <dbReference type="SAM" id="Phobius"/>
    </source>
</evidence>
<keyword evidence="5 8" id="KW-1133">Transmembrane helix</keyword>
<evidence type="ECO:0000256" key="6">
    <source>
        <dbReference type="ARBA" id="ARBA00023136"/>
    </source>
</evidence>
<evidence type="ECO:0000313" key="9">
    <source>
        <dbReference type="EMBL" id="UOQ53810.1"/>
    </source>
</evidence>
<feature type="transmembrane region" description="Helical" evidence="8">
    <location>
        <begin position="30"/>
        <end position="48"/>
    </location>
</feature>
<reference evidence="9 10" key="1">
    <citation type="submission" date="2022-04" db="EMBL/GenBank/DDBJ databases">
        <title>Hymenobacter sp. isolated from the air.</title>
        <authorList>
            <person name="Won M."/>
            <person name="Lee C.-M."/>
            <person name="Woen H.-Y."/>
            <person name="Kwon S.-W."/>
        </authorList>
    </citation>
    <scope>NUCLEOTIDE SEQUENCE [LARGE SCALE GENOMIC DNA]</scope>
    <source>
        <strain evidence="10">5116 S-27</strain>
    </source>
</reference>
<dbReference type="EMBL" id="CP095049">
    <property type="protein sequence ID" value="UOQ53810.1"/>
    <property type="molecule type" value="Genomic_DNA"/>
</dbReference>
<accession>A0ABY4FBL3</accession>
<proteinExistence type="inferred from homology"/>